<name>A0A835CSG7_APHGI</name>
<dbReference type="AlphaFoldDB" id="A0A835CSG7"/>
<dbReference type="OrthoDB" id="8188373at2759"/>
<feature type="region of interest" description="Disordered" evidence="1">
    <location>
        <begin position="65"/>
        <end position="156"/>
    </location>
</feature>
<protein>
    <submittedName>
        <fullName evidence="2">Uncharacterized protein</fullName>
    </submittedName>
</protein>
<evidence type="ECO:0000313" key="3">
    <source>
        <dbReference type="Proteomes" id="UP000639338"/>
    </source>
</evidence>
<comment type="caution">
    <text evidence="2">The sequence shown here is derived from an EMBL/GenBank/DDBJ whole genome shotgun (WGS) entry which is preliminary data.</text>
</comment>
<evidence type="ECO:0000313" key="2">
    <source>
        <dbReference type="EMBL" id="KAF7994292.1"/>
    </source>
</evidence>
<feature type="compositionally biased region" description="Basic and acidic residues" evidence="1">
    <location>
        <begin position="116"/>
        <end position="135"/>
    </location>
</feature>
<dbReference type="EMBL" id="JACMRX010000002">
    <property type="protein sequence ID" value="KAF7994292.1"/>
    <property type="molecule type" value="Genomic_DNA"/>
</dbReference>
<proteinExistence type="predicted"/>
<sequence>MNVLGDVITRQSNLRDSLDNHLTQSGNKLKRKAMDKLDIFLSGGGVGYKKNEARLNALEVDTDGHITGCQSERGAQQQEQQHGEEDQEQHQAEDQEQQQEQQQHAEDQEQQQHVGENQEQHQAEEREQQELKVHNQEQQPGRSVPNDDDNINIFTT</sequence>
<organism evidence="2 3">
    <name type="scientific">Aphidius gifuensis</name>
    <name type="common">Parasitoid wasp</name>
    <dbReference type="NCBI Taxonomy" id="684658"/>
    <lineage>
        <taxon>Eukaryota</taxon>
        <taxon>Metazoa</taxon>
        <taxon>Ecdysozoa</taxon>
        <taxon>Arthropoda</taxon>
        <taxon>Hexapoda</taxon>
        <taxon>Insecta</taxon>
        <taxon>Pterygota</taxon>
        <taxon>Neoptera</taxon>
        <taxon>Endopterygota</taxon>
        <taxon>Hymenoptera</taxon>
        <taxon>Apocrita</taxon>
        <taxon>Ichneumonoidea</taxon>
        <taxon>Braconidae</taxon>
        <taxon>Aphidiinae</taxon>
        <taxon>Aphidius</taxon>
    </lineage>
</organism>
<keyword evidence="3" id="KW-1185">Reference proteome</keyword>
<evidence type="ECO:0000256" key="1">
    <source>
        <dbReference type="SAM" id="MobiDB-lite"/>
    </source>
</evidence>
<gene>
    <name evidence="2" type="ORF">HCN44_003382</name>
</gene>
<dbReference type="Proteomes" id="UP000639338">
    <property type="component" value="Unassembled WGS sequence"/>
</dbReference>
<accession>A0A835CSG7</accession>
<feature type="compositionally biased region" description="Basic and acidic residues" evidence="1">
    <location>
        <begin position="81"/>
        <end position="93"/>
    </location>
</feature>
<reference evidence="2 3" key="1">
    <citation type="submission" date="2020-08" db="EMBL/GenBank/DDBJ databases">
        <title>Aphidius gifuensis genome sequencing and assembly.</title>
        <authorList>
            <person name="Du Z."/>
        </authorList>
    </citation>
    <scope>NUCLEOTIDE SEQUENCE [LARGE SCALE GENOMIC DNA]</scope>
    <source>
        <strain evidence="2">YNYX2018</strain>
        <tissue evidence="2">Adults</tissue>
    </source>
</reference>